<name>A0A0C9Z1A4_9AGAM</name>
<dbReference type="Proteomes" id="UP000054018">
    <property type="component" value="Unassembled WGS sequence"/>
</dbReference>
<gene>
    <name evidence="1" type="ORF">PISMIDRAFT_600473</name>
</gene>
<proteinExistence type="predicted"/>
<dbReference type="EMBL" id="KN833772">
    <property type="protein sequence ID" value="KIK20069.1"/>
    <property type="molecule type" value="Genomic_DNA"/>
</dbReference>
<keyword evidence="2" id="KW-1185">Reference proteome</keyword>
<reference evidence="2" key="2">
    <citation type="submission" date="2015-01" db="EMBL/GenBank/DDBJ databases">
        <title>Evolutionary Origins and Diversification of the Mycorrhizal Mutualists.</title>
        <authorList>
            <consortium name="DOE Joint Genome Institute"/>
            <consortium name="Mycorrhizal Genomics Consortium"/>
            <person name="Kohler A."/>
            <person name="Kuo A."/>
            <person name="Nagy L.G."/>
            <person name="Floudas D."/>
            <person name="Copeland A."/>
            <person name="Barry K.W."/>
            <person name="Cichocki N."/>
            <person name="Veneault-Fourrey C."/>
            <person name="LaButti K."/>
            <person name="Lindquist E.A."/>
            <person name="Lipzen A."/>
            <person name="Lundell T."/>
            <person name="Morin E."/>
            <person name="Murat C."/>
            <person name="Riley R."/>
            <person name="Ohm R."/>
            <person name="Sun H."/>
            <person name="Tunlid A."/>
            <person name="Henrissat B."/>
            <person name="Grigoriev I.V."/>
            <person name="Hibbett D.S."/>
            <person name="Martin F."/>
        </authorList>
    </citation>
    <scope>NUCLEOTIDE SEQUENCE [LARGE SCALE GENOMIC DNA]</scope>
    <source>
        <strain evidence="2">441</strain>
    </source>
</reference>
<reference evidence="1 2" key="1">
    <citation type="submission" date="2014-04" db="EMBL/GenBank/DDBJ databases">
        <authorList>
            <consortium name="DOE Joint Genome Institute"/>
            <person name="Kuo A."/>
            <person name="Kohler A."/>
            <person name="Costa M.D."/>
            <person name="Nagy L.G."/>
            <person name="Floudas D."/>
            <person name="Copeland A."/>
            <person name="Barry K.W."/>
            <person name="Cichocki N."/>
            <person name="Veneault-Fourrey C."/>
            <person name="LaButti K."/>
            <person name="Lindquist E.A."/>
            <person name="Lipzen A."/>
            <person name="Lundell T."/>
            <person name="Morin E."/>
            <person name="Murat C."/>
            <person name="Sun H."/>
            <person name="Tunlid A."/>
            <person name="Henrissat B."/>
            <person name="Grigoriev I.V."/>
            <person name="Hibbett D.S."/>
            <person name="Martin F."/>
            <person name="Nordberg H.P."/>
            <person name="Cantor M.N."/>
            <person name="Hua S.X."/>
        </authorList>
    </citation>
    <scope>NUCLEOTIDE SEQUENCE [LARGE SCALE GENOMIC DNA]</scope>
    <source>
        <strain evidence="1 2">441</strain>
    </source>
</reference>
<accession>A0A0C9Z1A4</accession>
<evidence type="ECO:0000313" key="2">
    <source>
        <dbReference type="Proteomes" id="UP000054018"/>
    </source>
</evidence>
<evidence type="ECO:0000313" key="1">
    <source>
        <dbReference type="EMBL" id="KIK20069.1"/>
    </source>
</evidence>
<sequence>MYLARLYNRSNCATGWFELKFCRPGVLCLLAQKSSLLELNFGNQEVFLHWWFSDFGGVPVPSLV</sequence>
<dbReference type="AlphaFoldDB" id="A0A0C9Z1A4"/>
<organism evidence="1 2">
    <name type="scientific">Pisolithus microcarpus 441</name>
    <dbReference type="NCBI Taxonomy" id="765257"/>
    <lineage>
        <taxon>Eukaryota</taxon>
        <taxon>Fungi</taxon>
        <taxon>Dikarya</taxon>
        <taxon>Basidiomycota</taxon>
        <taxon>Agaricomycotina</taxon>
        <taxon>Agaricomycetes</taxon>
        <taxon>Agaricomycetidae</taxon>
        <taxon>Boletales</taxon>
        <taxon>Sclerodermatineae</taxon>
        <taxon>Pisolithaceae</taxon>
        <taxon>Pisolithus</taxon>
    </lineage>
</organism>
<protein>
    <submittedName>
        <fullName evidence="1">Uncharacterized protein</fullName>
    </submittedName>
</protein>
<dbReference type="HOGENOM" id="CLU_2868575_0_0_1"/>